<dbReference type="EMBL" id="BART01021951">
    <property type="protein sequence ID" value="GAH04941.1"/>
    <property type="molecule type" value="Genomic_DNA"/>
</dbReference>
<dbReference type="AlphaFoldDB" id="X1C9Y6"/>
<proteinExistence type="predicted"/>
<comment type="caution">
    <text evidence="1">The sequence shown here is derived from an EMBL/GenBank/DDBJ whole genome shotgun (WGS) entry which is preliminary data.</text>
</comment>
<sequence>MIESVIRCPNDMVIVFDEDEEQIPQYQGRYGEVKRRILEDAPPGAVFGHWFDFETDIRTVPREEW</sequence>
<accession>X1C9Y6</accession>
<name>X1C9Y6_9ZZZZ</name>
<reference evidence="1" key="1">
    <citation type="journal article" date="2014" name="Front. Microbiol.">
        <title>High frequency of phylogenetically diverse reductive dehalogenase-homologous genes in deep subseafloor sedimentary metagenomes.</title>
        <authorList>
            <person name="Kawai M."/>
            <person name="Futagami T."/>
            <person name="Toyoda A."/>
            <person name="Takaki Y."/>
            <person name="Nishi S."/>
            <person name="Hori S."/>
            <person name="Arai W."/>
            <person name="Tsubouchi T."/>
            <person name="Morono Y."/>
            <person name="Uchiyama I."/>
            <person name="Ito T."/>
            <person name="Fujiyama A."/>
            <person name="Inagaki F."/>
            <person name="Takami H."/>
        </authorList>
    </citation>
    <scope>NUCLEOTIDE SEQUENCE</scope>
    <source>
        <strain evidence="1">Expedition CK06-06</strain>
    </source>
</reference>
<gene>
    <name evidence="1" type="ORF">S01H4_40331</name>
</gene>
<organism evidence="1">
    <name type="scientific">marine sediment metagenome</name>
    <dbReference type="NCBI Taxonomy" id="412755"/>
    <lineage>
        <taxon>unclassified sequences</taxon>
        <taxon>metagenomes</taxon>
        <taxon>ecological metagenomes</taxon>
    </lineage>
</organism>
<protein>
    <submittedName>
        <fullName evidence="1">Uncharacterized protein</fullName>
    </submittedName>
</protein>
<evidence type="ECO:0000313" key="1">
    <source>
        <dbReference type="EMBL" id="GAH04941.1"/>
    </source>
</evidence>